<dbReference type="Pfam" id="PF13432">
    <property type="entry name" value="TPR_16"/>
    <property type="match status" value="2"/>
</dbReference>
<feature type="repeat" description="TPR" evidence="3">
    <location>
        <begin position="693"/>
        <end position="726"/>
    </location>
</feature>
<dbReference type="OrthoDB" id="421075at2759"/>
<dbReference type="SMART" id="SM00028">
    <property type="entry name" value="TPR"/>
    <property type="match status" value="11"/>
</dbReference>
<dbReference type="Pfam" id="PF18833">
    <property type="entry name" value="TPR_22"/>
    <property type="match status" value="1"/>
</dbReference>
<dbReference type="HOGENOM" id="CLU_001688_1_0_1"/>
<dbReference type="InterPro" id="IPR039226">
    <property type="entry name" value="Ski3/TTC37"/>
</dbReference>
<keyword evidence="2 3" id="KW-0802">TPR repeat</keyword>
<dbReference type="PROSITE" id="PS50005">
    <property type="entry name" value="TPR"/>
    <property type="match status" value="2"/>
</dbReference>
<dbReference type="GO" id="GO:0006401">
    <property type="term" value="P:RNA catabolic process"/>
    <property type="evidence" value="ECO:0007669"/>
    <property type="project" value="InterPro"/>
</dbReference>
<dbReference type="InterPro" id="IPR019734">
    <property type="entry name" value="TPR_rpt"/>
</dbReference>
<sequence length="1436" mass="160007">MAAKSYLKQARDLITKKDFQGASNAAIQVLQQDPANYNAHVFLGLASLELGDLKRSQEAYESAIRQNRTLPLAWQGITKLYERQEQWDRLAESLLTLTELFSDLKDAIKCAENLSKYINLQKQHGNRRKQIDSLSLLLDTSPYYGTLSDLPEPDATAPTGSTVQDVQEAIYNSLPVLQEIIELTEQDESETIAQEVQKRRTRLGASPLEILKKEVRQEIWSSSKLETLYLEVLSHPRTSDELRRSTEARLLQRRRERLLALPADDPKKEKLWQEVMEMVNGMVLLKIPNDLAWGIYFETQDLDVLSKYSLADMHTLLNILPQSPLSQLWRAWLNFEGLPESDDPEHPPQALDTDPVDLATDLEQALPESILVYRILAFFHWKLQDYENAIRHAESGLKSLSKVEIGYGIKLPRSAAAINVILACSLVHFYPPKYHARALRSLDSLLEQDENQVDCRIARGYTHQYARRWEEARQDFDKVLTLVEESDPVWLEAAEESAWCQVQLGQKATGIESLNSIIEKLDQCQDADTAQARARWRLGKAIWNEASEDSILEAYKLWIAALKRSSAFAPAYTSLGIYYAEHVKPPDATRASKCFQKAFELDAREAEAARRLAEGFVEEQEWDLAEIIARRTIAGEGGVDTEGQGTKESLISRHIPTNVWAWKVAGMVALQKRNYPEAIQSLQIALRSSSEDGVTWLRLGEAYAGAGRFTASLKALARAEKLLPDSQVCQFQIAEVTRDLGDFQTSIDILSNAIAANPLDATLHAARCTARLALARSEQSKGFLERGYSSCVDTVEEAINTLKLEAPTSRVIWKIITDASFDLARKPLPETDMDNRAKLALGAVIQQLLEHKDLMDQRVIHLVNLESVLSECDENTTDVEVEFIAVKASVVAASYSVHLAGNDDATLGPACYDAAVTLLELANNHATLIQPADVAVAWDLATEYVKRAIRSQATEPLYWNCLGTLTLDSNPRLSQHSFIRAIQCESKDPSLWCNLGFLYVEKTDLHLAQEAFHRAQILDPDYAMSWVGQAVVASGLGDSNNSAILLGHAVSLSADLPIPNLEFAYRAFRSFLTSSKISQTQSDLGISAFFALERCLQRRSKDATALHLASLISERLGLRSRAVIFARRSAKILESAYERAEDPQTARRYAITQSTLGRILLSEGSYNEACDSFEIVLSLVEKADDSEKVDQEATRLRSQAHIAIGLARLLLGEVEIAIASFETATEETPVSFSFLRTRATILLAQTMWMLGTEEAQEAAKSLLLESIGADSKNIDAMVVLGAIATLLEDEALLDAALSEIISMPPQERRRLDRLHKVDALLLRHHLIRGSLAEAIELTRQTVGLDPQNHDSRLQLCNLLLRNSDPSAALEALGTDSDNIPIASAQLRLKSLANLTIESTDISKHTLMTQEAIFLVPWEDKNWLGLAYARAKGSADA</sequence>
<dbReference type="Gene3D" id="1.25.40.10">
    <property type="entry name" value="Tetratricopeptide repeat domain"/>
    <property type="match status" value="6"/>
</dbReference>
<dbReference type="EMBL" id="KN824284">
    <property type="protein sequence ID" value="KIM30410.1"/>
    <property type="molecule type" value="Genomic_DNA"/>
</dbReference>
<dbReference type="PANTHER" id="PTHR15704:SF7">
    <property type="entry name" value="SUPERKILLER COMPLEX PROTEIN 3"/>
    <property type="match status" value="1"/>
</dbReference>
<dbReference type="InterPro" id="IPR011990">
    <property type="entry name" value="TPR-like_helical_dom_sf"/>
</dbReference>
<name>A0A0C3B0W4_SERVB</name>
<dbReference type="STRING" id="933852.A0A0C3B0W4"/>
<evidence type="ECO:0000256" key="2">
    <source>
        <dbReference type="ARBA" id="ARBA00022803"/>
    </source>
</evidence>
<protein>
    <recommendedName>
        <fullName evidence="6">Superkiller protein 3</fullName>
    </recommendedName>
</protein>
<organism evidence="4 5">
    <name type="scientific">Serendipita vermifera MAFF 305830</name>
    <dbReference type="NCBI Taxonomy" id="933852"/>
    <lineage>
        <taxon>Eukaryota</taxon>
        <taxon>Fungi</taxon>
        <taxon>Dikarya</taxon>
        <taxon>Basidiomycota</taxon>
        <taxon>Agaricomycotina</taxon>
        <taxon>Agaricomycetes</taxon>
        <taxon>Sebacinales</taxon>
        <taxon>Serendipitaceae</taxon>
        <taxon>Serendipita</taxon>
    </lineage>
</organism>
<evidence type="ECO:0000256" key="1">
    <source>
        <dbReference type="ARBA" id="ARBA00022737"/>
    </source>
</evidence>
<accession>A0A0C3B0W4</accession>
<proteinExistence type="predicted"/>
<dbReference type="PANTHER" id="PTHR15704">
    <property type="entry name" value="SUPERKILLER 3 PROTEIN-RELATED"/>
    <property type="match status" value="1"/>
</dbReference>
<dbReference type="SUPFAM" id="SSF48452">
    <property type="entry name" value="TPR-like"/>
    <property type="match status" value="4"/>
</dbReference>
<evidence type="ECO:0000256" key="3">
    <source>
        <dbReference type="PROSITE-ProRule" id="PRU00339"/>
    </source>
</evidence>
<dbReference type="GO" id="GO:0055087">
    <property type="term" value="C:Ski complex"/>
    <property type="evidence" value="ECO:0007669"/>
    <property type="project" value="InterPro"/>
</dbReference>
<evidence type="ECO:0008006" key="6">
    <source>
        <dbReference type="Google" id="ProtNLM"/>
    </source>
</evidence>
<keyword evidence="1" id="KW-0677">Repeat</keyword>
<dbReference type="Proteomes" id="UP000054097">
    <property type="component" value="Unassembled WGS sequence"/>
</dbReference>
<evidence type="ECO:0000313" key="5">
    <source>
        <dbReference type="Proteomes" id="UP000054097"/>
    </source>
</evidence>
<evidence type="ECO:0000313" key="4">
    <source>
        <dbReference type="EMBL" id="KIM30410.1"/>
    </source>
</evidence>
<reference evidence="4 5" key="1">
    <citation type="submission" date="2014-04" db="EMBL/GenBank/DDBJ databases">
        <authorList>
            <consortium name="DOE Joint Genome Institute"/>
            <person name="Kuo A."/>
            <person name="Zuccaro A."/>
            <person name="Kohler A."/>
            <person name="Nagy L.G."/>
            <person name="Floudas D."/>
            <person name="Copeland A."/>
            <person name="Barry K.W."/>
            <person name="Cichocki N."/>
            <person name="Veneault-Fourrey C."/>
            <person name="LaButti K."/>
            <person name="Lindquist E.A."/>
            <person name="Lipzen A."/>
            <person name="Lundell T."/>
            <person name="Morin E."/>
            <person name="Murat C."/>
            <person name="Sun H."/>
            <person name="Tunlid A."/>
            <person name="Henrissat B."/>
            <person name="Grigoriev I.V."/>
            <person name="Hibbett D.S."/>
            <person name="Martin F."/>
            <person name="Nordberg H.P."/>
            <person name="Cantor M.N."/>
            <person name="Hua S.X."/>
        </authorList>
    </citation>
    <scope>NUCLEOTIDE SEQUENCE [LARGE SCALE GENOMIC DNA]</scope>
    <source>
        <strain evidence="4 5">MAFF 305830</strain>
    </source>
</reference>
<keyword evidence="5" id="KW-1185">Reference proteome</keyword>
<reference evidence="5" key="2">
    <citation type="submission" date="2015-01" db="EMBL/GenBank/DDBJ databases">
        <title>Evolutionary Origins and Diversification of the Mycorrhizal Mutualists.</title>
        <authorList>
            <consortium name="DOE Joint Genome Institute"/>
            <consortium name="Mycorrhizal Genomics Consortium"/>
            <person name="Kohler A."/>
            <person name="Kuo A."/>
            <person name="Nagy L.G."/>
            <person name="Floudas D."/>
            <person name="Copeland A."/>
            <person name="Barry K.W."/>
            <person name="Cichocki N."/>
            <person name="Veneault-Fourrey C."/>
            <person name="LaButti K."/>
            <person name="Lindquist E.A."/>
            <person name="Lipzen A."/>
            <person name="Lundell T."/>
            <person name="Morin E."/>
            <person name="Murat C."/>
            <person name="Riley R."/>
            <person name="Ohm R."/>
            <person name="Sun H."/>
            <person name="Tunlid A."/>
            <person name="Henrissat B."/>
            <person name="Grigoriev I.V."/>
            <person name="Hibbett D.S."/>
            <person name="Martin F."/>
        </authorList>
    </citation>
    <scope>NUCLEOTIDE SEQUENCE [LARGE SCALE GENOMIC DNA]</scope>
    <source>
        <strain evidence="5">MAFF 305830</strain>
    </source>
</reference>
<gene>
    <name evidence="4" type="ORF">M408DRAFT_21922</name>
</gene>
<dbReference type="InterPro" id="IPR040962">
    <property type="entry name" value="TPR_22"/>
</dbReference>
<feature type="repeat" description="TPR" evidence="3">
    <location>
        <begin position="989"/>
        <end position="1022"/>
    </location>
</feature>